<evidence type="ECO:0000313" key="3">
    <source>
        <dbReference type="Proteomes" id="UP001202244"/>
    </source>
</evidence>
<proteinExistence type="predicted"/>
<dbReference type="PANTHER" id="PTHR47406">
    <property type="entry name" value="COAGULATION FACTOR 5/8 TYPE, C-TERMINAL"/>
    <property type="match status" value="1"/>
</dbReference>
<dbReference type="Pfam" id="PF16126">
    <property type="entry name" value="DUF4838"/>
    <property type="match status" value="1"/>
</dbReference>
<dbReference type="RefSeq" id="WP_242748920.1">
    <property type="nucleotide sequence ID" value="NZ_CP093846.1"/>
</dbReference>
<dbReference type="InterPro" id="IPR006311">
    <property type="entry name" value="TAT_signal"/>
</dbReference>
<keyword evidence="3" id="KW-1185">Reference proteome</keyword>
<keyword evidence="1" id="KW-0175">Coiled coil</keyword>
<feature type="coiled-coil region" evidence="1">
    <location>
        <begin position="538"/>
        <end position="565"/>
    </location>
</feature>
<evidence type="ECO:0000256" key="1">
    <source>
        <dbReference type="SAM" id="Coils"/>
    </source>
</evidence>
<reference evidence="2 3" key="1">
    <citation type="journal article" date="2023" name="Microbiol. Spectr.">
        <title>Synergy between Genome Mining, Metabolomics, and Bioinformatics Uncovers Antibacterial Chlorinated Carbazole Alkaloids and Their Biosynthetic Gene Cluster from Streptomyces tubbatahanensis sp. nov., a Novel Actinomycete Isolated from Sulu Sea, Philippines.</title>
        <authorList>
            <person name="Tenebro C.P."/>
            <person name="Trono D.J.V.L."/>
            <person name="Balida L.A.P."/>
            <person name="Bayog L.K.A."/>
            <person name="Bruna J.R."/>
            <person name="Sabido E.M."/>
            <person name="Caspe D.P.C."/>
            <person name="de Los Santos E.L.C."/>
            <person name="Saludes J.P."/>
            <person name="Dalisay D.S."/>
        </authorList>
    </citation>
    <scope>NUCLEOTIDE SEQUENCE [LARGE SCALE GENOMIC DNA]</scope>
    <source>
        <strain evidence="2 3">DSD3025</strain>
    </source>
</reference>
<accession>A0ABY3XLS5</accession>
<dbReference type="EMBL" id="CP093846">
    <property type="protein sequence ID" value="UNS95358.1"/>
    <property type="molecule type" value="Genomic_DNA"/>
</dbReference>
<name>A0ABY3XLS5_9ACTN</name>
<protein>
    <submittedName>
        <fullName evidence="2">DUF4838 domain-containing protein</fullName>
    </submittedName>
</protein>
<evidence type="ECO:0000313" key="2">
    <source>
        <dbReference type="EMBL" id="UNS95358.1"/>
    </source>
</evidence>
<dbReference type="PROSITE" id="PS51318">
    <property type="entry name" value="TAT"/>
    <property type="match status" value="1"/>
</dbReference>
<gene>
    <name evidence="2" type="ORF">MMF93_01890</name>
</gene>
<organism evidence="2 3">
    <name type="scientific">Streptomyces tubbatahanensis</name>
    <dbReference type="NCBI Taxonomy" id="2923272"/>
    <lineage>
        <taxon>Bacteria</taxon>
        <taxon>Bacillati</taxon>
        <taxon>Actinomycetota</taxon>
        <taxon>Actinomycetes</taxon>
        <taxon>Kitasatosporales</taxon>
        <taxon>Streptomycetaceae</taxon>
        <taxon>Streptomyces</taxon>
    </lineage>
</organism>
<dbReference type="InterPro" id="IPR032287">
    <property type="entry name" value="DUF4838"/>
</dbReference>
<dbReference type="PANTHER" id="PTHR47406:SF2">
    <property type="entry name" value="ALPHA GLUCURONIDASE N-TERMINAL DOMAIN-CONTAINING PROTEIN"/>
    <property type="match status" value="1"/>
</dbReference>
<sequence>MSVTPRAGGVRRRGFVAGAAGLAGATALQTAPAVAGRAVAADRTRLPLVAGGRARAAVLWWGQGSARFAASELRAYVHRMTGVRLPLQRARLADRQAPEGVTGVVALRSGAGDGAATLPAGRLAEAGRHLADRPQDTLAVLCDARWALLTGLGDRAPLYAVYALLEQCGVRFFAPGFPAYEGHSEHVPRARDLALPARRLVDAPAWEMRRQYAEEGYSHTLATLPPLIDWMAKNRLNTLVFPTDYLGLGVTRYDHVRPAVVQEAGRRGMRIEVGGHGYDSFLPPDEYPEFYRTGGPVFDIHEPRALDAYVDKVLAYLRARPEISVFDCWPPDVPAFQDAILDRYGTASNAESVVVNKLAAAVHEQLPGVRVERIAYASTLSPPDPDYACDPRVLVDFAPIGRSYTAPLDDPGTPGNAEAARHLREWRSSFRGTLSMYEYYRRYRWRSLPVHPLEVIAADAAFEDGLGLDGTGMYCEPADWVPYEPVQNLVAALAWDTTLDAGGYLDGYLEARFGSGAAPAVRRCLELTRLDPDAHGGAQGAARLLEAYRDALDAVEEAAERAEDAGARLVLDRWARNARIAVADMEIGVLADPDAPEARQARERYRTLVLGDRFAGVCLPGVPAQRRWTKDGELPYDDARLRQMIADAYRAPATGFLSPGTLTVERGERATLTVTAQDVDFTGHTVSWRARAERGVSVHPAEGTLRAERTRSQSARVTVDTASAAAGEHELTVTFRGASGEELPSAVTLLTIV</sequence>
<dbReference type="Proteomes" id="UP001202244">
    <property type="component" value="Chromosome"/>
</dbReference>